<dbReference type="InterPro" id="IPR022635">
    <property type="entry name" value="DNA_polIII_beta_C"/>
</dbReference>
<dbReference type="Gene3D" id="3.70.10.10">
    <property type="match status" value="1"/>
</dbReference>
<evidence type="ECO:0000313" key="13">
    <source>
        <dbReference type="EMBL" id="OHA26175.1"/>
    </source>
</evidence>
<dbReference type="InterPro" id="IPR022634">
    <property type="entry name" value="DNA_polIII_beta_N"/>
</dbReference>
<dbReference type="SMART" id="SM00480">
    <property type="entry name" value="POL3Bc"/>
    <property type="match status" value="1"/>
</dbReference>
<dbReference type="STRING" id="1802312.A3C06_03560"/>
<dbReference type="CDD" id="cd00140">
    <property type="entry name" value="beta_clamp"/>
    <property type="match status" value="1"/>
</dbReference>
<evidence type="ECO:0000313" key="14">
    <source>
        <dbReference type="Proteomes" id="UP000177565"/>
    </source>
</evidence>
<feature type="domain" description="DNA polymerase III beta sliding clamp central" evidence="11">
    <location>
        <begin position="129"/>
        <end position="242"/>
    </location>
</feature>
<dbReference type="Gene3D" id="3.10.150.10">
    <property type="entry name" value="DNA Polymerase III, subunit A, domain 2"/>
    <property type="match status" value="1"/>
</dbReference>
<comment type="function">
    <text evidence="9">Confers DNA tethering and processivity to DNA polymerases and other proteins. Acts as a clamp, forming a ring around DNA (a reaction catalyzed by the clamp-loading complex) which diffuses in an ATP-independent manner freely and bidirectionally along dsDNA. Initially characterized for its ability to contact the catalytic subunit of DNA polymerase III (Pol III), a complex, multichain enzyme responsible for most of the replicative synthesis in bacteria; Pol III exhibits 3'-5' exonuclease proofreading activity. The beta chain is required for initiation of replication as well as for processivity of DNA replication.</text>
</comment>
<evidence type="ECO:0000256" key="4">
    <source>
        <dbReference type="ARBA" id="ARBA00022679"/>
    </source>
</evidence>
<dbReference type="EMBL" id="MHRQ01000025">
    <property type="protein sequence ID" value="OHA26175.1"/>
    <property type="molecule type" value="Genomic_DNA"/>
</dbReference>
<evidence type="ECO:0000256" key="1">
    <source>
        <dbReference type="ARBA" id="ARBA00004496"/>
    </source>
</evidence>
<comment type="caution">
    <text evidence="13">The sequence shown here is derived from an EMBL/GenBank/DDBJ whole genome shotgun (WGS) entry which is preliminary data.</text>
</comment>
<gene>
    <name evidence="13" type="ORF">A3C06_03560</name>
</gene>
<evidence type="ECO:0000259" key="12">
    <source>
        <dbReference type="Pfam" id="PF02768"/>
    </source>
</evidence>
<protein>
    <recommendedName>
        <fullName evidence="9">Beta sliding clamp</fullName>
    </recommendedName>
</protein>
<evidence type="ECO:0000256" key="8">
    <source>
        <dbReference type="ARBA" id="ARBA00023125"/>
    </source>
</evidence>
<proteinExistence type="inferred from homology"/>
<evidence type="ECO:0000256" key="5">
    <source>
        <dbReference type="ARBA" id="ARBA00022695"/>
    </source>
</evidence>
<accession>A0A1G2MQN4</accession>
<feature type="domain" description="DNA polymerase III beta sliding clamp N-terminal" evidence="10">
    <location>
        <begin position="1"/>
        <end position="119"/>
    </location>
</feature>
<keyword evidence="5 9" id="KW-0548">Nucleotidyltransferase</keyword>
<evidence type="ECO:0000259" key="10">
    <source>
        <dbReference type="Pfam" id="PF00712"/>
    </source>
</evidence>
<dbReference type="GO" id="GO:0009360">
    <property type="term" value="C:DNA polymerase III complex"/>
    <property type="evidence" value="ECO:0007669"/>
    <property type="project" value="InterPro"/>
</dbReference>
<dbReference type="Pfam" id="PF02767">
    <property type="entry name" value="DNA_pol3_beta_2"/>
    <property type="match status" value="1"/>
</dbReference>
<dbReference type="GO" id="GO:0003887">
    <property type="term" value="F:DNA-directed DNA polymerase activity"/>
    <property type="evidence" value="ECO:0007669"/>
    <property type="project" value="UniProtKB-UniRule"/>
</dbReference>
<comment type="similarity">
    <text evidence="2 9">Belongs to the beta sliding clamp family.</text>
</comment>
<dbReference type="PANTHER" id="PTHR30478">
    <property type="entry name" value="DNA POLYMERASE III SUBUNIT BETA"/>
    <property type="match status" value="1"/>
</dbReference>
<evidence type="ECO:0000259" key="11">
    <source>
        <dbReference type="Pfam" id="PF02767"/>
    </source>
</evidence>
<dbReference type="GO" id="GO:0005737">
    <property type="term" value="C:cytoplasm"/>
    <property type="evidence" value="ECO:0007669"/>
    <property type="project" value="UniProtKB-SubCell"/>
</dbReference>
<dbReference type="Proteomes" id="UP000177565">
    <property type="component" value="Unassembled WGS sequence"/>
</dbReference>
<dbReference type="PANTHER" id="PTHR30478:SF0">
    <property type="entry name" value="BETA SLIDING CLAMP"/>
    <property type="match status" value="1"/>
</dbReference>
<dbReference type="SUPFAM" id="SSF55979">
    <property type="entry name" value="DNA clamp"/>
    <property type="match status" value="3"/>
</dbReference>
<dbReference type="GO" id="GO:0006271">
    <property type="term" value="P:DNA strand elongation involved in DNA replication"/>
    <property type="evidence" value="ECO:0007669"/>
    <property type="project" value="TreeGrafter"/>
</dbReference>
<keyword evidence="7 9" id="KW-0239">DNA-directed DNA polymerase</keyword>
<evidence type="ECO:0000256" key="3">
    <source>
        <dbReference type="ARBA" id="ARBA00022490"/>
    </source>
</evidence>
<evidence type="ECO:0000256" key="7">
    <source>
        <dbReference type="ARBA" id="ARBA00022932"/>
    </source>
</evidence>
<sequence length="366" mass="40168">MKIECVKSKITDLVSKIEKISGKNQNLPILSCLLLKVENGNLFINATNLDLGVKGSFPVRVFMEGRVAVPAGVLGGFLSQLPDGGNILFEIVGGNLVVSTKHTKTIIKTLNSDEFPTIPEAGEGSAVTLPSQDFVKGLQSVWYSSTTSSMKPELASVCVYGGHKEVVFVATDSFRLAEKKVLVKKPADFQNILIPFKNVVDIIRVFDGYKGDLEIMVGKNQVSFSGSGLYVVSRIVEGTFPDYQQIMPQEFKTEVVLLKQDLVSALKISNIFSGSFHQTGFKMIPAKKVFEVTSESAHVGKNTIQFDAVLKGEELMINFNHRYIIDCFQSIPSDSIMLGFNGIHKPLVLRGVGDKSFTYLVMPMNK</sequence>
<dbReference type="GO" id="GO:0003677">
    <property type="term" value="F:DNA binding"/>
    <property type="evidence" value="ECO:0007669"/>
    <property type="project" value="UniProtKB-UniRule"/>
</dbReference>
<keyword evidence="3 9" id="KW-0963">Cytoplasm</keyword>
<evidence type="ECO:0000256" key="9">
    <source>
        <dbReference type="PIRNR" id="PIRNR000804"/>
    </source>
</evidence>
<dbReference type="PIRSF" id="PIRSF000804">
    <property type="entry name" value="DNA_pol_III_b"/>
    <property type="match status" value="1"/>
</dbReference>
<reference evidence="13 14" key="1">
    <citation type="journal article" date="2016" name="Nat. Commun.">
        <title>Thousands of microbial genomes shed light on interconnected biogeochemical processes in an aquifer system.</title>
        <authorList>
            <person name="Anantharaman K."/>
            <person name="Brown C.T."/>
            <person name="Hug L.A."/>
            <person name="Sharon I."/>
            <person name="Castelle C.J."/>
            <person name="Probst A.J."/>
            <person name="Thomas B.C."/>
            <person name="Singh A."/>
            <person name="Wilkins M.J."/>
            <person name="Karaoz U."/>
            <person name="Brodie E.L."/>
            <person name="Williams K.H."/>
            <person name="Hubbard S.S."/>
            <person name="Banfield J.F."/>
        </authorList>
    </citation>
    <scope>NUCLEOTIDE SEQUENCE [LARGE SCALE GENOMIC DNA]</scope>
</reference>
<dbReference type="InterPro" id="IPR022637">
    <property type="entry name" value="DNA_polIII_beta_cen"/>
</dbReference>
<comment type="subunit">
    <text evidence="9">Forms a ring-shaped head-to-tail homodimer around DNA.</text>
</comment>
<evidence type="ECO:0000256" key="2">
    <source>
        <dbReference type="ARBA" id="ARBA00010752"/>
    </source>
</evidence>
<dbReference type="Pfam" id="PF02768">
    <property type="entry name" value="DNA_pol3_beta_3"/>
    <property type="match status" value="1"/>
</dbReference>
<dbReference type="NCBIfam" id="TIGR00663">
    <property type="entry name" value="dnan"/>
    <property type="match status" value="1"/>
</dbReference>
<dbReference type="GO" id="GO:0008408">
    <property type="term" value="F:3'-5' exonuclease activity"/>
    <property type="evidence" value="ECO:0007669"/>
    <property type="project" value="InterPro"/>
</dbReference>
<keyword evidence="6 9" id="KW-0235">DNA replication</keyword>
<comment type="subcellular location">
    <subcellularLocation>
        <location evidence="1 9">Cytoplasm</location>
    </subcellularLocation>
</comment>
<feature type="domain" description="DNA polymerase III beta sliding clamp C-terminal" evidence="12">
    <location>
        <begin position="245"/>
        <end position="364"/>
    </location>
</feature>
<evidence type="ECO:0000256" key="6">
    <source>
        <dbReference type="ARBA" id="ARBA00022705"/>
    </source>
</evidence>
<dbReference type="InterPro" id="IPR001001">
    <property type="entry name" value="DNA_polIII_beta"/>
</dbReference>
<keyword evidence="8" id="KW-0238">DNA-binding</keyword>
<dbReference type="InterPro" id="IPR046938">
    <property type="entry name" value="DNA_clamp_sf"/>
</dbReference>
<keyword evidence="4 9" id="KW-0808">Transferase</keyword>
<name>A0A1G2MQN4_9BACT</name>
<dbReference type="Pfam" id="PF00712">
    <property type="entry name" value="DNA_pol3_beta"/>
    <property type="match status" value="1"/>
</dbReference>
<organism evidence="13 14">
    <name type="scientific">Candidatus Taylorbacteria bacterium RIFCSPHIGHO2_02_FULL_46_13</name>
    <dbReference type="NCBI Taxonomy" id="1802312"/>
    <lineage>
        <taxon>Bacteria</taxon>
        <taxon>Candidatus Tayloriibacteriota</taxon>
    </lineage>
</organism>
<dbReference type="AlphaFoldDB" id="A0A1G2MQN4"/>